<evidence type="ECO:0000313" key="8">
    <source>
        <dbReference type="Proteomes" id="UP001168877"/>
    </source>
</evidence>
<dbReference type="GO" id="GO:0045735">
    <property type="term" value="F:nutrient reservoir activity"/>
    <property type="evidence" value="ECO:0007669"/>
    <property type="project" value="UniProtKB-KW"/>
</dbReference>
<keyword evidence="5" id="KW-0732">Signal</keyword>
<feature type="chain" id="PRO_5041254971" description="Bifunctional inhibitor/plant lipid transfer protein/seed storage helical domain-containing protein" evidence="5">
    <location>
        <begin position="24"/>
        <end position="140"/>
    </location>
</feature>
<evidence type="ECO:0000259" key="6">
    <source>
        <dbReference type="Pfam" id="PF00234"/>
    </source>
</evidence>
<evidence type="ECO:0000256" key="1">
    <source>
        <dbReference type="ARBA" id="ARBA00008262"/>
    </source>
</evidence>
<dbReference type="InterPro" id="IPR000617">
    <property type="entry name" value="Napin/2SS/CON"/>
</dbReference>
<dbReference type="SUPFAM" id="SSF47699">
    <property type="entry name" value="Bifunctional inhibitor/lipid-transfer protein/seed storage 2S albumin"/>
    <property type="match status" value="1"/>
</dbReference>
<dbReference type="InterPro" id="IPR036312">
    <property type="entry name" value="Bifun_inhib/LTP/seed_sf"/>
</dbReference>
<dbReference type="PANTHER" id="PTHR35496">
    <property type="entry name" value="2S SEED STORAGE PROTEIN 1-RELATED"/>
    <property type="match status" value="1"/>
</dbReference>
<protein>
    <recommendedName>
        <fullName evidence="6">Bifunctional inhibitor/plant lipid transfer protein/seed storage helical domain-containing protein</fullName>
    </recommendedName>
</protein>
<evidence type="ECO:0000313" key="7">
    <source>
        <dbReference type="EMBL" id="KAK0601215.1"/>
    </source>
</evidence>
<name>A0AA39T703_ACESA</name>
<dbReference type="AlphaFoldDB" id="A0AA39T703"/>
<dbReference type="Pfam" id="PF00234">
    <property type="entry name" value="Tryp_alpha_amyl"/>
    <property type="match status" value="1"/>
</dbReference>
<dbReference type="PANTHER" id="PTHR35496:SF20">
    <property type="entry name" value="2S SEED STORAGE PROTEIN 1-RELATED"/>
    <property type="match status" value="1"/>
</dbReference>
<reference evidence="7" key="1">
    <citation type="journal article" date="2022" name="Plant J.">
        <title>Strategies of tolerance reflected in two North American maple genomes.</title>
        <authorList>
            <person name="McEvoy S.L."/>
            <person name="Sezen U.U."/>
            <person name="Trouern-Trend A."/>
            <person name="McMahon S.M."/>
            <person name="Schaberg P.G."/>
            <person name="Yang J."/>
            <person name="Wegrzyn J.L."/>
            <person name="Swenson N.G."/>
        </authorList>
    </citation>
    <scope>NUCLEOTIDE SEQUENCE</scope>
    <source>
        <strain evidence="7">NS2018</strain>
    </source>
</reference>
<organism evidence="7 8">
    <name type="scientific">Acer saccharum</name>
    <name type="common">Sugar maple</name>
    <dbReference type="NCBI Taxonomy" id="4024"/>
    <lineage>
        <taxon>Eukaryota</taxon>
        <taxon>Viridiplantae</taxon>
        <taxon>Streptophyta</taxon>
        <taxon>Embryophyta</taxon>
        <taxon>Tracheophyta</taxon>
        <taxon>Spermatophyta</taxon>
        <taxon>Magnoliopsida</taxon>
        <taxon>eudicotyledons</taxon>
        <taxon>Gunneridae</taxon>
        <taxon>Pentapetalae</taxon>
        <taxon>rosids</taxon>
        <taxon>malvids</taxon>
        <taxon>Sapindales</taxon>
        <taxon>Sapindaceae</taxon>
        <taxon>Hippocastanoideae</taxon>
        <taxon>Acereae</taxon>
        <taxon>Acer</taxon>
    </lineage>
</organism>
<dbReference type="EMBL" id="JAUESC010000003">
    <property type="protein sequence ID" value="KAK0601215.1"/>
    <property type="molecule type" value="Genomic_DNA"/>
</dbReference>
<dbReference type="Proteomes" id="UP001168877">
    <property type="component" value="Unassembled WGS sequence"/>
</dbReference>
<feature type="signal peptide" evidence="5">
    <location>
        <begin position="1"/>
        <end position="23"/>
    </location>
</feature>
<sequence>MARLTILAAILATILLLVANTYACSTTISTVEIAEAINEGQTPISCRKKILCGGYYPYHCNGYILQIPGETDYEMCCTQMRSLDDECHCQALERLLVDLKLLHFPVKEELFKQLLANWKERAQNIPVYCNLKERCRISMV</sequence>
<evidence type="ECO:0000256" key="4">
    <source>
        <dbReference type="ARBA" id="ARBA00023157"/>
    </source>
</evidence>
<comment type="caution">
    <text evidence="7">The sequence shown here is derived from an EMBL/GenBank/DDBJ whole genome shotgun (WGS) entry which is preliminary data.</text>
</comment>
<gene>
    <name evidence="7" type="ORF">LWI29_022240</name>
</gene>
<dbReference type="Gene3D" id="1.10.110.10">
    <property type="entry name" value="Plant lipid-transfer and hydrophobic proteins"/>
    <property type="match status" value="1"/>
</dbReference>
<evidence type="ECO:0000256" key="3">
    <source>
        <dbReference type="ARBA" id="ARBA00023129"/>
    </source>
</evidence>
<keyword evidence="3" id="KW-0708">Seed storage protein</keyword>
<proteinExistence type="inferred from homology"/>
<dbReference type="InterPro" id="IPR016140">
    <property type="entry name" value="Bifunc_inhib/LTP/seed_store"/>
</dbReference>
<keyword evidence="2" id="KW-0758">Storage protein</keyword>
<evidence type="ECO:0000256" key="2">
    <source>
        <dbReference type="ARBA" id="ARBA00022761"/>
    </source>
</evidence>
<evidence type="ECO:0000256" key="5">
    <source>
        <dbReference type="SAM" id="SignalP"/>
    </source>
</evidence>
<accession>A0AA39T703</accession>
<keyword evidence="8" id="KW-1185">Reference proteome</keyword>
<reference evidence="7" key="2">
    <citation type="submission" date="2023-06" db="EMBL/GenBank/DDBJ databases">
        <authorList>
            <person name="Swenson N.G."/>
            <person name="Wegrzyn J.L."/>
            <person name="Mcevoy S.L."/>
        </authorList>
    </citation>
    <scope>NUCLEOTIDE SEQUENCE</scope>
    <source>
        <strain evidence="7">NS2018</strain>
        <tissue evidence="7">Leaf</tissue>
    </source>
</reference>
<comment type="similarity">
    <text evidence="1">Belongs to the 2S seed storage albumins family.</text>
</comment>
<feature type="domain" description="Bifunctional inhibitor/plant lipid transfer protein/seed storage helical" evidence="6">
    <location>
        <begin position="60"/>
        <end position="132"/>
    </location>
</feature>
<keyword evidence="4" id="KW-1015">Disulfide bond</keyword>